<name>A0A1U7NHH8_9FIRM</name>
<dbReference type="Pfam" id="PF18143">
    <property type="entry name" value="HAD_SAK_2"/>
    <property type="match status" value="1"/>
</dbReference>
<dbReference type="RefSeq" id="WP_075818486.1">
    <property type="nucleotide sequence ID" value="NZ_CAJUTZ010000010.1"/>
</dbReference>
<sequence>MDHPVIFLDFGGVLEPHLKPDHLSPVIDDLNIRLADELGEPELKNINNSIVNIVYRDFDPVCCAFLEKLIREFHAEIVVTSSWRIFHSLSELKALMKIQKIEPVIAKLPSGSIRSDLIRSYLRHHPGVKYIILDDMNLSKPFGNHFIHCPNGFYLTEFEKARSALRFQS</sequence>
<comment type="caution">
    <text evidence="1">The sequence shown here is derived from an EMBL/GenBank/DDBJ whole genome shotgun (WGS) entry which is preliminary data.</text>
</comment>
<dbReference type="AlphaFoldDB" id="A0A1U7NHH8"/>
<gene>
    <name evidence="1" type="ORF">BO222_03750</name>
</gene>
<proteinExistence type="predicted"/>
<organism evidence="1 2">
    <name type="scientific">Ileibacterium valens</name>
    <dbReference type="NCBI Taxonomy" id="1862668"/>
    <lineage>
        <taxon>Bacteria</taxon>
        <taxon>Bacillati</taxon>
        <taxon>Bacillota</taxon>
        <taxon>Erysipelotrichia</taxon>
        <taxon>Erysipelotrichales</taxon>
        <taxon>Erysipelotrichaceae</taxon>
        <taxon>Ileibacterium</taxon>
    </lineage>
</organism>
<evidence type="ECO:0000313" key="2">
    <source>
        <dbReference type="Proteomes" id="UP000186341"/>
    </source>
</evidence>
<reference evidence="1 2" key="1">
    <citation type="submission" date="2016-11" db="EMBL/GenBank/DDBJ databases">
        <title>Description of two novel members of the family Erysipelotrichaceae: Ileibacterium lipovorans gen. nov., sp. nov. and Dubosiella newyorkensis, gen. nov., sp. nov.</title>
        <authorList>
            <person name="Cox L.M."/>
            <person name="Sohn J."/>
            <person name="Tyrrell K.L."/>
            <person name="Citron D.M."/>
            <person name="Lawson P.A."/>
            <person name="Patel N.B."/>
            <person name="Iizumi T."/>
            <person name="Perez-Perez G.I."/>
            <person name="Goldstein E.J."/>
            <person name="Blaser M.J."/>
        </authorList>
    </citation>
    <scope>NUCLEOTIDE SEQUENCE [LARGE SCALE GENOMIC DNA]</scope>
    <source>
        <strain evidence="1 2">NYU-BL-A3</strain>
    </source>
</reference>
<keyword evidence="2" id="KW-1185">Reference proteome</keyword>
<dbReference type="EMBL" id="MPJW01000090">
    <property type="protein sequence ID" value="OLU41160.1"/>
    <property type="molecule type" value="Genomic_DNA"/>
</dbReference>
<dbReference type="GeneID" id="82202332"/>
<accession>A0A1U7NHH8</accession>
<dbReference type="Proteomes" id="UP000186341">
    <property type="component" value="Unassembled WGS sequence"/>
</dbReference>
<dbReference type="OrthoDB" id="9808443at2"/>
<protein>
    <submittedName>
        <fullName evidence="1">Uncharacterized protein</fullName>
    </submittedName>
</protein>
<evidence type="ECO:0000313" key="1">
    <source>
        <dbReference type="EMBL" id="OLU41160.1"/>
    </source>
</evidence>